<dbReference type="AlphaFoldDB" id="A0A0D1BWA6"/>
<feature type="chain" id="PRO_5002239314" evidence="1">
    <location>
        <begin position="28"/>
        <end position="183"/>
    </location>
</feature>
<dbReference type="OrthoDB" id="2556088at2759"/>
<reference evidence="2 3" key="1">
    <citation type="journal article" date="2006" name="Nature">
        <title>Insights from the genome of the biotrophic fungal plant pathogen Ustilago maydis.</title>
        <authorList>
            <person name="Kamper J."/>
            <person name="Kahmann R."/>
            <person name="Bolker M."/>
            <person name="Ma L.J."/>
            <person name="Brefort T."/>
            <person name="Saville B.J."/>
            <person name="Banuett F."/>
            <person name="Kronstad J.W."/>
            <person name="Gold S.E."/>
            <person name="Muller O."/>
            <person name="Perlin M.H."/>
            <person name="Wosten H.A."/>
            <person name="de Vries R."/>
            <person name="Ruiz-Herrera J."/>
            <person name="Reynaga-Pena C.G."/>
            <person name="Snetselaar K."/>
            <person name="McCann M."/>
            <person name="Perez-Martin J."/>
            <person name="Feldbrugge M."/>
            <person name="Basse C.W."/>
            <person name="Steinberg G."/>
            <person name="Ibeas J.I."/>
            <person name="Holloman W."/>
            <person name="Guzman P."/>
            <person name="Farman M."/>
            <person name="Stajich J.E."/>
            <person name="Sentandreu R."/>
            <person name="Gonzalez-Prieto J.M."/>
            <person name="Kennell J.C."/>
            <person name="Molina L."/>
            <person name="Schirawski J."/>
            <person name="Mendoza-Mendoza A."/>
            <person name="Greilinger D."/>
            <person name="Munch K."/>
            <person name="Rossel N."/>
            <person name="Scherer M."/>
            <person name="Vranes M."/>
            <person name="Ladendorf O."/>
            <person name="Vincon V."/>
            <person name="Fuchs U."/>
            <person name="Sandrock B."/>
            <person name="Meng S."/>
            <person name="Ho E.C."/>
            <person name="Cahill M.J."/>
            <person name="Boyce K.J."/>
            <person name="Klose J."/>
            <person name="Klosterman S.J."/>
            <person name="Deelstra H.J."/>
            <person name="Ortiz-Castellanos L."/>
            <person name="Li W."/>
            <person name="Sanchez-Alonso P."/>
            <person name="Schreier P.H."/>
            <person name="Hauser-Hahn I."/>
            <person name="Vaupel M."/>
            <person name="Koopmann E."/>
            <person name="Friedrich G."/>
            <person name="Voss H."/>
            <person name="Schluter T."/>
            <person name="Margolis J."/>
            <person name="Platt D."/>
            <person name="Swimmer C."/>
            <person name="Gnirke A."/>
            <person name="Chen F."/>
            <person name="Vysotskaia V."/>
            <person name="Mannhaupt G."/>
            <person name="Guldener U."/>
            <person name="Munsterkotter M."/>
            <person name="Haase D."/>
            <person name="Oesterheld M."/>
            <person name="Mewes H.W."/>
            <person name="Mauceli E.W."/>
            <person name="DeCaprio D."/>
            <person name="Wade C.M."/>
            <person name="Butler J."/>
            <person name="Young S."/>
            <person name="Jaffe D.B."/>
            <person name="Calvo S."/>
            <person name="Nusbaum C."/>
            <person name="Galagan J."/>
            <person name="Birren B.W."/>
        </authorList>
    </citation>
    <scope>NUCLEOTIDE SEQUENCE [LARGE SCALE GENOMIC DNA]</scope>
    <source>
        <strain evidence="3">DSM 14603 / FGSC 9021 / UM521</strain>
    </source>
</reference>
<evidence type="ECO:0000256" key="1">
    <source>
        <dbReference type="SAM" id="SignalP"/>
    </source>
</evidence>
<dbReference type="eggNOG" id="ENOG502T7TZ">
    <property type="taxonomic scope" value="Eukaryota"/>
</dbReference>
<feature type="signal peptide" evidence="1">
    <location>
        <begin position="1"/>
        <end position="27"/>
    </location>
</feature>
<dbReference type="InParanoid" id="A0A0D1BWA6"/>
<gene>
    <name evidence="2" type="ORF">UMAG_05318</name>
</gene>
<dbReference type="EMBL" id="CM003158">
    <property type="protein sequence ID" value="KIS66317.1"/>
    <property type="molecule type" value="Genomic_DNA"/>
</dbReference>
<sequence>MKYPFQTFLPLHLLWLLQLLSSTICRGAESDGGLDLDWNPFIDDQIEDTATANAALQPLAEHTTLKDWFTPIVGYTEDGAERARSHILETTTRFTLFPDPQTRNGAFAYSTFVFQHPRTGRWKQAVMILSLTPGLRGEFIGEAHFPEGLSSAERYDAWQRLNSIAAWNREGILRQFGSLALHF</sequence>
<evidence type="ECO:0000313" key="3">
    <source>
        <dbReference type="Proteomes" id="UP000000561"/>
    </source>
</evidence>
<organism evidence="2 3">
    <name type="scientific">Mycosarcoma maydis</name>
    <name type="common">Corn smut fungus</name>
    <name type="synonym">Ustilago maydis</name>
    <dbReference type="NCBI Taxonomy" id="5270"/>
    <lineage>
        <taxon>Eukaryota</taxon>
        <taxon>Fungi</taxon>
        <taxon>Dikarya</taxon>
        <taxon>Basidiomycota</taxon>
        <taxon>Ustilaginomycotina</taxon>
        <taxon>Ustilaginomycetes</taxon>
        <taxon>Ustilaginales</taxon>
        <taxon>Ustilaginaceae</taxon>
        <taxon>Mycosarcoma</taxon>
    </lineage>
</organism>
<dbReference type="GeneID" id="23565242"/>
<accession>A0A0D1BWA6</accession>
<keyword evidence="3" id="KW-1185">Reference proteome</keyword>
<dbReference type="Proteomes" id="UP000000561">
    <property type="component" value="Chromosome 19"/>
</dbReference>
<evidence type="ECO:0000313" key="2">
    <source>
        <dbReference type="EMBL" id="KIS66317.1"/>
    </source>
</evidence>
<protein>
    <submittedName>
        <fullName evidence="2">Uncharacterized protein</fullName>
    </submittedName>
</protein>
<name>A0A0D1BWA6_MYCMD</name>
<dbReference type="VEuPathDB" id="FungiDB:UMAG_05318"/>
<dbReference type="RefSeq" id="XP_011392027.1">
    <property type="nucleotide sequence ID" value="XM_011393725.1"/>
</dbReference>
<proteinExistence type="predicted"/>
<keyword evidence="1" id="KW-0732">Signal</keyword>
<dbReference type="KEGG" id="uma:UMAG_05318"/>